<evidence type="ECO:0000313" key="3">
    <source>
        <dbReference type="EMBL" id="CCO21811.1"/>
    </source>
</evidence>
<gene>
    <name evidence="3" type="ORF">BN138_999</name>
</gene>
<dbReference type="Pfam" id="PF12215">
    <property type="entry name" value="Glyco_hydr_116N"/>
    <property type="match status" value="1"/>
</dbReference>
<protein>
    <submittedName>
        <fullName evidence="3">Glycoside hydrolase family 116 protein</fullName>
    </submittedName>
</protein>
<dbReference type="GO" id="GO:0004553">
    <property type="term" value="F:hydrolase activity, hydrolyzing O-glycosyl compounds"/>
    <property type="evidence" value="ECO:0007669"/>
    <property type="project" value="InterPro"/>
</dbReference>
<dbReference type="GO" id="GO:0005975">
    <property type="term" value="P:carbohydrate metabolic process"/>
    <property type="evidence" value="ECO:0007669"/>
    <property type="project" value="InterPro"/>
</dbReference>
<organism evidence="3">
    <name type="scientific">termite gut metagenome</name>
    <dbReference type="NCBI Taxonomy" id="433724"/>
    <lineage>
        <taxon>unclassified sequences</taxon>
        <taxon>metagenomes</taxon>
        <taxon>organismal metagenomes</taxon>
    </lineage>
</organism>
<dbReference type="InterPro" id="IPR006775">
    <property type="entry name" value="GH116_catalytic"/>
</dbReference>
<dbReference type="InterPro" id="IPR024462">
    <property type="entry name" value="GH116_N"/>
</dbReference>
<feature type="domain" description="Glycosyl-hydrolase family 116 N-terminal" evidence="2">
    <location>
        <begin position="16"/>
        <end position="338"/>
    </location>
</feature>
<feature type="domain" description="Glycosyl-hydrolase family 116 catalytic region" evidence="1">
    <location>
        <begin position="456"/>
        <end position="761"/>
    </location>
</feature>
<evidence type="ECO:0000259" key="1">
    <source>
        <dbReference type="Pfam" id="PF04685"/>
    </source>
</evidence>
<dbReference type="Pfam" id="PF04685">
    <property type="entry name" value="DUF608"/>
    <property type="match status" value="1"/>
</dbReference>
<dbReference type="InterPro" id="IPR052566">
    <property type="entry name" value="Non-lysos_glucosylceramidase"/>
</dbReference>
<proteinExistence type="predicted"/>
<sequence>MHEFFYSGAKTNEISFPLGGIGSGCIGLAGNGRLIDWEIYNRPNKGSLNGFTHFAVKAEKSGKVLDARILNGNLPPPYSGSYHTPRFNQFGFGPCRETMAGFPHFRSTEFQGEFPTARVAFIGEHFPAKVHLTAFNPMIPMNDKDSSLPSAFFEIGIENTTADPLDYTVVFVVTNPAPSAGVENTLVEKDSMHALHLARNDLPKDDPAYGDLTVATCEKNVSYQEYLYRGNWFDDAGVYWNDLTQPGKFVNRSYSPGSVDKSGGNCNTLDSGLLAVHFTLAPGQSKSTRFILSWNFPNCYNYWKPEPGGKPTIWKNYYATLFEDSMTTAGYGLAHWDRLYQDTTAFHDSLFSSSLPRAVLDAVSGNLSILKSPTCLRLQNGAFYGFEGCHCDCGSCEGSCTHVWNYAYSLPFLFPALERSMRDLDFQYNLMDSGGMAFRLQLPLGRTPLFFRPCVDGQYGGVIKAYRDWKISGDDAWIKKHWDAIKANIDYAWSDQNPDRWDINQDGVIEGRQHHTLDMELFGANSWLTGFYLAALKAAAEIADHLGDAAHGRLYRRLFQSGKEWVDRQLFNGAYYHQEVDLHDAELLAPYRDGEVLTGHEITQAYWNEEAGEIKYQIGEGCCIDQVVAQWHANICGLGDIFDKEKRVSALASIYRYNFKRQIGEEKNPCRLFSLNQESGTIICAFPEGKRVPAIPVPYAEETMCGFEYQVATHMIQEGMVREGLDLVSAIRDRFDGEKRNPWNEFECGSNYARSMASYALLLAFSGFRFDMTRKLIGFKPIEEAEAQTFFWSLGTAWGTWSAGGGRVELLVQHGSIGLERVVFKRDTAEKIRAVTHLGHPVRYQLEAEDTVLLSEACTLGKNELLVFELADG</sequence>
<keyword evidence="3" id="KW-0378">Hydrolase</keyword>
<dbReference type="InterPro" id="IPR012341">
    <property type="entry name" value="6hp_glycosidase-like_sf"/>
</dbReference>
<reference evidence="3" key="1">
    <citation type="submission" date="2012-10" db="EMBL/GenBank/DDBJ databases">
        <authorList>
            <person name="Sandrine L."/>
        </authorList>
    </citation>
    <scope>NUCLEOTIDE SEQUENCE</scope>
</reference>
<accession>S0DGQ7</accession>
<dbReference type="SUPFAM" id="SSF48208">
    <property type="entry name" value="Six-hairpin glycosidases"/>
    <property type="match status" value="1"/>
</dbReference>
<dbReference type="Gene3D" id="1.50.10.10">
    <property type="match status" value="1"/>
</dbReference>
<name>S0DGQ7_9ZZZZ</name>
<dbReference type="AlphaFoldDB" id="S0DGQ7"/>
<dbReference type="PANTHER" id="PTHR12654:SF0">
    <property type="entry name" value="NON-LYSOSOMAL GLUCOSYLCERAMIDASE"/>
    <property type="match status" value="1"/>
</dbReference>
<evidence type="ECO:0000259" key="2">
    <source>
        <dbReference type="Pfam" id="PF12215"/>
    </source>
</evidence>
<dbReference type="InterPro" id="IPR008928">
    <property type="entry name" value="6-hairpin_glycosidase_sf"/>
</dbReference>
<reference evidence="3" key="2">
    <citation type="journal article" date="2013" name="Biotechnol. Biofuels">
        <title>Mining for hemicellulases in the fungus-growing termite Pseudacanthotermes militaris using functional metagenomics.</title>
        <authorList>
            <person name="Bastien G."/>
            <person name="Arnal G."/>
            <person name="Bozonnet S."/>
            <person name="Laguerre S."/>
            <person name="Ferreira F."/>
            <person name="Faure R."/>
            <person name="Henrissat B."/>
            <person name="Lefevre F."/>
            <person name="Robe P."/>
            <person name="Bouchez O."/>
            <person name="Noirot C."/>
            <person name="Dumon C."/>
            <person name="O'Donohue M."/>
        </authorList>
    </citation>
    <scope>NUCLEOTIDE SEQUENCE</scope>
</reference>
<dbReference type="PANTHER" id="PTHR12654">
    <property type="entry name" value="BILE ACID BETA-GLUCOSIDASE-RELATED"/>
    <property type="match status" value="1"/>
</dbReference>
<dbReference type="EMBL" id="HF548330">
    <property type="protein sequence ID" value="CCO21811.1"/>
    <property type="molecule type" value="Genomic_DNA"/>
</dbReference>